<sequence>MAHEYYPIHGIKEGLGPGNQVPIRREFNEWSGSQEPRDQIQVVLFLLALREFQAVSPDSRDSYFQIAGIHGMPYKSWDEPGLTAQETHRKGYCVHASSLFPIWHRPYLLLYEQRIYEIMVDVIIPSLRLSQKTEDQWREAAFHWRLPFWDWAKNPQIPKLMGSRRIQIRFPKVIIDNPLYKFKMPKGEKMGVYGVGTLKSPDFEDTLEYGECCATSRCPAPKERTNTSQKWRDGVVNTETANKFLADHESITDFDYGKTMEMVYRLLTYPLDFVSFATTARDATMDSSSESKVTNDMNMEFIHNNIHYWVGGNGGHMSQIPVATFDPIFWFHHCYLDRLFAIWQTLNPEKWLTADITRPFDQKVIGMGNIVTSKTPLRPFHTDEQGTVWTPDDARDWFKLGYTYPELQHWKYGEIYKDELFRDMNEMYGVLRKEALDMAKPDSELPGVVEAKGDGVSLNDYAISIKYSKFAMGGHPFNLEVYLRPENETENTFRPEDFVTNVYNFSQPAEQNGETVCSNCNELEEQAVQVTAYIPITSYLIKKIEQQMLRSLEPATIESFLSGMYYRVTMTGNTVPEEKWKQTMNLKVSVSQTKMEYSNDSSIPTKFDDPRIFPSLGIGGEDAGVPAPTPGVSANHVSFNNITRLEEAVFVGGSLVITSAYMNLDIPRREKSTSISLMCLDPNFSNANDLESYDIILCLVIRSKSRVFECSSKQASHGFSLPTELQLTPWFQKDEPRIRVDVGTDELVVFVDERRVKAVERNIKRNNITHVRYWTSPQGKDPALAKDITVTTYKQTGLLG</sequence>
<reference evidence="13 14" key="1">
    <citation type="submission" date="2017-10" db="EMBL/GenBank/DDBJ databases">
        <title>Comparative genomics in systemic dimorphic fungi from Ajellomycetaceae.</title>
        <authorList>
            <person name="Munoz J.F."/>
            <person name="Mcewen J.G."/>
            <person name="Clay O.K."/>
            <person name="Cuomo C.A."/>
        </authorList>
    </citation>
    <scope>NUCLEOTIDE SEQUENCE [LARGE SCALE GENOMIC DNA]</scope>
    <source>
        <strain evidence="13 14">UAMH4076</strain>
    </source>
</reference>
<evidence type="ECO:0000256" key="10">
    <source>
        <dbReference type="ARBA" id="ARBA00048881"/>
    </source>
</evidence>
<accession>A0A2B7ZKP4</accession>
<dbReference type="PROSITE" id="PS00498">
    <property type="entry name" value="TYROSINASE_2"/>
    <property type="match status" value="1"/>
</dbReference>
<feature type="domain" description="Tyrosinase copper-binding" evidence="12">
    <location>
        <begin position="326"/>
        <end position="337"/>
    </location>
</feature>
<feature type="domain" description="Tyrosinase copper-binding" evidence="11">
    <location>
        <begin position="95"/>
        <end position="112"/>
    </location>
</feature>
<dbReference type="Pfam" id="PF18132">
    <property type="entry name" value="Tyrosinase_C"/>
    <property type="match status" value="1"/>
</dbReference>
<evidence type="ECO:0000259" key="12">
    <source>
        <dbReference type="PROSITE" id="PS00498"/>
    </source>
</evidence>
<comment type="similarity">
    <text evidence="2">Belongs to the tyrosinase family.</text>
</comment>
<evidence type="ECO:0000313" key="13">
    <source>
        <dbReference type="EMBL" id="PGH33753.1"/>
    </source>
</evidence>
<dbReference type="InterPro" id="IPR050316">
    <property type="entry name" value="Tyrosinase/Hemocyanin"/>
</dbReference>
<evidence type="ECO:0000256" key="3">
    <source>
        <dbReference type="ARBA" id="ARBA00011906"/>
    </source>
</evidence>
<dbReference type="Gene3D" id="2.60.310.20">
    <property type="match status" value="1"/>
</dbReference>
<keyword evidence="6" id="KW-0186">Copper</keyword>
<evidence type="ECO:0000256" key="5">
    <source>
        <dbReference type="ARBA" id="ARBA00023002"/>
    </source>
</evidence>
<comment type="caution">
    <text evidence="13">The sequence shown here is derived from an EMBL/GenBank/DDBJ whole genome shotgun (WGS) entry which is preliminary data.</text>
</comment>
<evidence type="ECO:0000313" key="14">
    <source>
        <dbReference type="Proteomes" id="UP000226031"/>
    </source>
</evidence>
<dbReference type="InterPro" id="IPR008922">
    <property type="entry name" value="Di-copper_centre_dom_sf"/>
</dbReference>
<dbReference type="EMBL" id="PDND01000055">
    <property type="protein sequence ID" value="PGH33753.1"/>
    <property type="molecule type" value="Genomic_DNA"/>
</dbReference>
<comment type="catalytic activity">
    <reaction evidence="10">
        <text>L-tyrosine + O2 = L-dopaquinone + H2O</text>
        <dbReference type="Rhea" id="RHEA:18117"/>
        <dbReference type="ChEBI" id="CHEBI:15377"/>
        <dbReference type="ChEBI" id="CHEBI:15379"/>
        <dbReference type="ChEBI" id="CHEBI:57924"/>
        <dbReference type="ChEBI" id="CHEBI:58315"/>
        <dbReference type="EC" id="1.14.18.1"/>
    </reaction>
</comment>
<dbReference type="VEuPathDB" id="FungiDB:EMCG_00193"/>
<dbReference type="EC" id="1.14.18.1" evidence="3"/>
<comment type="cofactor">
    <cofactor evidence="1">
        <name>Cu(2+)</name>
        <dbReference type="ChEBI" id="CHEBI:29036"/>
    </cofactor>
</comment>
<dbReference type="Gene3D" id="2.60.120.200">
    <property type="match status" value="1"/>
</dbReference>
<keyword evidence="4" id="KW-0479">Metal-binding</keyword>
<dbReference type="STRING" id="73230.A0A2B7ZKP4"/>
<evidence type="ECO:0000259" key="11">
    <source>
        <dbReference type="PROSITE" id="PS00497"/>
    </source>
</evidence>
<organism evidence="13 14">
    <name type="scientific">[Emmonsia] crescens</name>
    <dbReference type="NCBI Taxonomy" id="73230"/>
    <lineage>
        <taxon>Eukaryota</taxon>
        <taxon>Fungi</taxon>
        <taxon>Dikarya</taxon>
        <taxon>Ascomycota</taxon>
        <taxon>Pezizomycotina</taxon>
        <taxon>Eurotiomycetes</taxon>
        <taxon>Eurotiomycetidae</taxon>
        <taxon>Onygenales</taxon>
        <taxon>Ajellomycetaceae</taxon>
        <taxon>Emergomyces</taxon>
    </lineage>
</organism>
<dbReference type="Proteomes" id="UP000226031">
    <property type="component" value="Unassembled WGS sequence"/>
</dbReference>
<dbReference type="GO" id="GO:0046872">
    <property type="term" value="F:metal ion binding"/>
    <property type="evidence" value="ECO:0007669"/>
    <property type="project" value="UniProtKB-KW"/>
</dbReference>
<gene>
    <name evidence="13" type="ORF">GX50_03410</name>
</gene>
<evidence type="ECO:0000256" key="4">
    <source>
        <dbReference type="ARBA" id="ARBA00022723"/>
    </source>
</evidence>
<dbReference type="AlphaFoldDB" id="A0A2B7ZKP4"/>
<evidence type="ECO:0000256" key="1">
    <source>
        <dbReference type="ARBA" id="ARBA00001973"/>
    </source>
</evidence>
<dbReference type="InterPro" id="IPR041640">
    <property type="entry name" value="Tyrosinase_C"/>
</dbReference>
<evidence type="ECO:0000256" key="6">
    <source>
        <dbReference type="ARBA" id="ARBA00023008"/>
    </source>
</evidence>
<dbReference type="GO" id="GO:0042438">
    <property type="term" value="P:melanin biosynthetic process"/>
    <property type="evidence" value="ECO:0007669"/>
    <property type="project" value="UniProtKB-KW"/>
</dbReference>
<dbReference type="PROSITE" id="PS00497">
    <property type="entry name" value="TYROSINASE_1"/>
    <property type="match status" value="1"/>
</dbReference>
<dbReference type="SUPFAM" id="SSF48056">
    <property type="entry name" value="Di-copper centre-containing domain"/>
    <property type="match status" value="1"/>
</dbReference>
<dbReference type="GO" id="GO:0004503">
    <property type="term" value="F:tyrosinase activity"/>
    <property type="evidence" value="ECO:0007669"/>
    <property type="project" value="UniProtKB-EC"/>
</dbReference>
<dbReference type="InterPro" id="IPR002227">
    <property type="entry name" value="Tyrosinase_Cu-bd"/>
</dbReference>
<evidence type="ECO:0000256" key="8">
    <source>
        <dbReference type="ARBA" id="ARBA00023101"/>
    </source>
</evidence>
<evidence type="ECO:0000256" key="7">
    <source>
        <dbReference type="ARBA" id="ARBA00023033"/>
    </source>
</evidence>
<keyword evidence="8" id="KW-0470">Melanin biosynthesis</keyword>
<proteinExistence type="inferred from homology"/>
<keyword evidence="14" id="KW-1185">Reference proteome</keyword>
<keyword evidence="7" id="KW-0503">Monooxygenase</keyword>
<keyword evidence="5" id="KW-0560">Oxidoreductase</keyword>
<comment type="catalytic activity">
    <reaction evidence="9">
        <text>2 L-dopa + O2 = 2 L-dopaquinone + 2 H2O</text>
        <dbReference type="Rhea" id="RHEA:34287"/>
        <dbReference type="ChEBI" id="CHEBI:15377"/>
        <dbReference type="ChEBI" id="CHEBI:15379"/>
        <dbReference type="ChEBI" id="CHEBI:57504"/>
        <dbReference type="ChEBI" id="CHEBI:57924"/>
        <dbReference type="EC" id="1.14.18.1"/>
    </reaction>
</comment>
<dbReference type="PANTHER" id="PTHR11474:SF76">
    <property type="entry name" value="SHKT DOMAIN-CONTAINING PROTEIN"/>
    <property type="match status" value="1"/>
</dbReference>
<dbReference type="PRINTS" id="PR00092">
    <property type="entry name" value="TYROSINASE"/>
</dbReference>
<protein>
    <recommendedName>
        <fullName evidence="3">tyrosinase</fullName>
        <ecNumber evidence="3">1.14.18.1</ecNumber>
    </recommendedName>
</protein>
<evidence type="ECO:0000256" key="2">
    <source>
        <dbReference type="ARBA" id="ARBA00009928"/>
    </source>
</evidence>
<dbReference type="PANTHER" id="PTHR11474">
    <property type="entry name" value="TYROSINASE FAMILY MEMBER"/>
    <property type="match status" value="1"/>
</dbReference>
<dbReference type="Pfam" id="PF00264">
    <property type="entry name" value="Tyrosinase"/>
    <property type="match status" value="1"/>
</dbReference>
<dbReference type="Gene3D" id="1.10.1280.10">
    <property type="entry name" value="Di-copper center containing domain from catechol oxidase"/>
    <property type="match status" value="1"/>
</dbReference>
<evidence type="ECO:0000256" key="9">
    <source>
        <dbReference type="ARBA" id="ARBA00048233"/>
    </source>
</evidence>
<name>A0A2B7ZKP4_9EURO</name>